<accession>A0A2N6QFK5</accession>
<dbReference type="InterPro" id="IPR007595">
    <property type="entry name" value="Csa"/>
</dbReference>
<dbReference type="Gene3D" id="2.50.20.40">
    <property type="match status" value="1"/>
</dbReference>
<organism evidence="2 3">
    <name type="scientific">Staphylococcus pettenkoferi</name>
    <dbReference type="NCBI Taxonomy" id="170573"/>
    <lineage>
        <taxon>Bacteria</taxon>
        <taxon>Bacillati</taxon>
        <taxon>Bacillota</taxon>
        <taxon>Bacilli</taxon>
        <taxon>Bacillales</taxon>
        <taxon>Staphylococcaceae</taxon>
        <taxon>Staphylococcus</taxon>
    </lineage>
</organism>
<sequence>MKTKGKVIKKRKGITVASLIVLLLVIFSVKECGIKSFGHDIQIKNNIHNSMSIYPTKNLEKFYDIEGARDRDFKKKDKGMWIFDSSMQTEKNNVLKSEGAVLYLDRNKRKAEGYYYIRHYKDNGKDKKRKYPFELKNNKLVPSEKVTNSDIKKKIKRFKFFIQYADINKDIRQKKGSFSYNFNLPEFFGTYKLTDKDNIIKELKQKYQIPYKSAKMEITGGNPKDLEIGEKEIEITFKNNKSYFRDGVTYKPTKKSENNY</sequence>
<dbReference type="AlphaFoldDB" id="A0A2N6QFK5"/>
<evidence type="ECO:0000313" key="3">
    <source>
        <dbReference type="Proteomes" id="UP000235748"/>
    </source>
</evidence>
<protein>
    <submittedName>
        <fullName evidence="2">Tandem-type lipoprotein</fullName>
    </submittedName>
</protein>
<comment type="similarity">
    <text evidence="1">Belongs to the staphylococcal tandem lipoprotein family.</text>
</comment>
<evidence type="ECO:0000256" key="1">
    <source>
        <dbReference type="ARBA" id="ARBA00009715"/>
    </source>
</evidence>
<proteinExistence type="inferred from homology"/>
<dbReference type="NCBIfam" id="TIGR01742">
    <property type="entry name" value="SA_tandem_lipo"/>
    <property type="match status" value="1"/>
</dbReference>
<comment type="caution">
    <text evidence="2">The sequence shown here is derived from an EMBL/GenBank/DDBJ whole genome shotgun (WGS) entry which is preliminary data.</text>
</comment>
<dbReference type="Proteomes" id="UP000235748">
    <property type="component" value="Unassembled WGS sequence"/>
</dbReference>
<gene>
    <name evidence="2" type="ORF">CJ235_07935</name>
</gene>
<dbReference type="Pfam" id="PF04507">
    <property type="entry name" value="DUF576"/>
    <property type="match status" value="1"/>
</dbReference>
<dbReference type="InterPro" id="IPR038641">
    <property type="entry name" value="Csa_sf"/>
</dbReference>
<dbReference type="EMBL" id="PNGG01000004">
    <property type="protein sequence ID" value="PMC18353.1"/>
    <property type="molecule type" value="Genomic_DNA"/>
</dbReference>
<dbReference type="RefSeq" id="WP_070503894.1">
    <property type="nucleotide sequence ID" value="NZ_JALCYA010000011.1"/>
</dbReference>
<keyword evidence="2" id="KW-0449">Lipoprotein</keyword>
<reference evidence="2 3" key="1">
    <citation type="submission" date="2017-09" db="EMBL/GenBank/DDBJ databases">
        <title>Bacterial strain isolated from the female urinary microbiota.</title>
        <authorList>
            <person name="Thomas-White K."/>
            <person name="Kumar N."/>
            <person name="Forster S."/>
            <person name="Putonti C."/>
            <person name="Lawley T."/>
            <person name="Wolfe A.J."/>
        </authorList>
    </citation>
    <scope>NUCLEOTIDE SEQUENCE [LARGE SCALE GENOMIC DNA]</scope>
    <source>
        <strain evidence="2 3">UMB0834</strain>
    </source>
</reference>
<evidence type="ECO:0000313" key="2">
    <source>
        <dbReference type="EMBL" id="PMC18353.1"/>
    </source>
</evidence>
<name>A0A2N6QFK5_9STAP</name>